<evidence type="ECO:0000256" key="3">
    <source>
        <dbReference type="ARBA" id="ARBA00022960"/>
    </source>
</evidence>
<keyword evidence="5 6" id="KW-0472">Membrane</keyword>
<feature type="transmembrane region" description="Helical" evidence="6">
    <location>
        <begin position="192"/>
        <end position="209"/>
    </location>
</feature>
<dbReference type="PANTHER" id="PTHR30474:SF1">
    <property type="entry name" value="PEPTIDOGLYCAN GLYCOSYLTRANSFERASE MRDB"/>
    <property type="match status" value="1"/>
</dbReference>
<dbReference type="GO" id="GO:0051301">
    <property type="term" value="P:cell division"/>
    <property type="evidence" value="ECO:0007669"/>
    <property type="project" value="InterPro"/>
</dbReference>
<dbReference type="InterPro" id="IPR001182">
    <property type="entry name" value="FtsW/RodA"/>
</dbReference>
<dbReference type="PANTHER" id="PTHR30474">
    <property type="entry name" value="CELL CYCLE PROTEIN"/>
    <property type="match status" value="1"/>
</dbReference>
<dbReference type="GO" id="GO:0008360">
    <property type="term" value="P:regulation of cell shape"/>
    <property type="evidence" value="ECO:0007669"/>
    <property type="project" value="UniProtKB-KW"/>
</dbReference>
<dbReference type="Pfam" id="PF01098">
    <property type="entry name" value="FTSW_RODA_SPOVE"/>
    <property type="match status" value="1"/>
</dbReference>
<dbReference type="EMBL" id="LS483476">
    <property type="protein sequence ID" value="SQI54104.1"/>
    <property type="molecule type" value="Genomic_DNA"/>
</dbReference>
<dbReference type="GO" id="GO:0032153">
    <property type="term" value="C:cell division site"/>
    <property type="evidence" value="ECO:0007669"/>
    <property type="project" value="TreeGrafter"/>
</dbReference>
<keyword evidence="8" id="KW-1185">Reference proteome</keyword>
<sequence length="422" mass="48413">MSKKKSFLHLVKSQIKSREAKEFVALELGKHIEETVQQLTKSGMCKEEAEIQAVLNMGDPMKLGLKMGRLHRPKVDWSLLSLFIFLQLVGLLPLLITNFEYQPSIYKQTVSIFLGIVCAFSIMLFDYRKLKDKIWIFIGIIGVILIVFFYFGTSINGYPYIRIGFFNSNSLVVLPFLFIGWTGMFYRYGHRYLLMIGLFSFTLLLYIPVSNLSSIILYISMVFTMYVWIIRKQRKQVLAAFIALIIGAASLLIWRYNPFYMKHRLLGFFNPEKYAVGSGFMNIQIKKYLSEANWFGQNVKLEDFSLPAPHTDLVFVTLTYSLGWLFSICLVLFLVAVTVRLGWMSYKIPDTFGQLIIIGAATLYTVPLVYNVAMVLGWLPLAGFWLPFISYGTVHILINSILIGLVLSVYRRKDLVSPAVEN</sequence>
<feature type="transmembrane region" description="Helical" evidence="6">
    <location>
        <begin position="134"/>
        <end position="153"/>
    </location>
</feature>
<feature type="transmembrane region" description="Helical" evidence="6">
    <location>
        <begin position="159"/>
        <end position="180"/>
    </location>
</feature>
<feature type="transmembrane region" description="Helical" evidence="6">
    <location>
        <begin position="237"/>
        <end position="256"/>
    </location>
</feature>
<evidence type="ECO:0000256" key="1">
    <source>
        <dbReference type="ARBA" id="ARBA00004141"/>
    </source>
</evidence>
<organism evidence="7 8">
    <name type="scientific">Lederbergia lenta</name>
    <name type="common">Bacillus lentus</name>
    <dbReference type="NCBI Taxonomy" id="1467"/>
    <lineage>
        <taxon>Bacteria</taxon>
        <taxon>Bacillati</taxon>
        <taxon>Bacillota</taxon>
        <taxon>Bacilli</taxon>
        <taxon>Bacillales</taxon>
        <taxon>Bacillaceae</taxon>
        <taxon>Lederbergia</taxon>
    </lineage>
</organism>
<keyword evidence="4 6" id="KW-1133">Transmembrane helix</keyword>
<protein>
    <submittedName>
        <fullName evidence="7">Cell cycle protein FtsW</fullName>
    </submittedName>
</protein>
<reference evidence="7 8" key="1">
    <citation type="submission" date="2018-06" db="EMBL/GenBank/DDBJ databases">
        <authorList>
            <consortium name="Pathogen Informatics"/>
            <person name="Doyle S."/>
        </authorList>
    </citation>
    <scope>NUCLEOTIDE SEQUENCE [LARGE SCALE GENOMIC DNA]</scope>
    <source>
        <strain evidence="7 8">NCTC4824</strain>
    </source>
</reference>
<evidence type="ECO:0000313" key="7">
    <source>
        <dbReference type="EMBL" id="SQI54104.1"/>
    </source>
</evidence>
<evidence type="ECO:0000256" key="2">
    <source>
        <dbReference type="ARBA" id="ARBA00022692"/>
    </source>
</evidence>
<feature type="transmembrane region" description="Helical" evidence="6">
    <location>
        <begin position="108"/>
        <end position="127"/>
    </location>
</feature>
<evidence type="ECO:0000256" key="5">
    <source>
        <dbReference type="ARBA" id="ARBA00023136"/>
    </source>
</evidence>
<feature type="transmembrane region" description="Helical" evidence="6">
    <location>
        <begin position="322"/>
        <end position="343"/>
    </location>
</feature>
<dbReference type="KEGG" id="blen:NCTC4824_01239"/>
<accession>A0A2X4Z0G8</accession>
<feature type="transmembrane region" description="Helical" evidence="6">
    <location>
        <begin position="385"/>
        <end position="407"/>
    </location>
</feature>
<dbReference type="Proteomes" id="UP000249134">
    <property type="component" value="Chromosome 1"/>
</dbReference>
<feature type="transmembrane region" description="Helical" evidence="6">
    <location>
        <begin position="355"/>
        <end position="379"/>
    </location>
</feature>
<evidence type="ECO:0000313" key="8">
    <source>
        <dbReference type="Proteomes" id="UP000249134"/>
    </source>
</evidence>
<proteinExistence type="predicted"/>
<dbReference type="STRING" id="1348624.GCA_001591545_00332"/>
<gene>
    <name evidence="7" type="primary">mrdB</name>
    <name evidence="7" type="ORF">NCTC4824_01239</name>
</gene>
<keyword evidence="3" id="KW-0133">Cell shape</keyword>
<feature type="transmembrane region" description="Helical" evidence="6">
    <location>
        <begin position="215"/>
        <end position="230"/>
    </location>
</feature>
<keyword evidence="2 6" id="KW-0812">Transmembrane</keyword>
<dbReference type="GO" id="GO:0005886">
    <property type="term" value="C:plasma membrane"/>
    <property type="evidence" value="ECO:0007669"/>
    <property type="project" value="TreeGrafter"/>
</dbReference>
<evidence type="ECO:0000256" key="4">
    <source>
        <dbReference type="ARBA" id="ARBA00022989"/>
    </source>
</evidence>
<evidence type="ECO:0000256" key="6">
    <source>
        <dbReference type="SAM" id="Phobius"/>
    </source>
</evidence>
<name>A0A2X4Z0G8_LEDLE</name>
<dbReference type="RefSeq" id="WP_066136605.1">
    <property type="nucleotide sequence ID" value="NZ_CBCSGM010000001.1"/>
</dbReference>
<feature type="transmembrane region" description="Helical" evidence="6">
    <location>
        <begin position="77"/>
        <end position="96"/>
    </location>
</feature>
<dbReference type="AlphaFoldDB" id="A0A2X4Z0G8"/>
<comment type="subcellular location">
    <subcellularLocation>
        <location evidence="1">Membrane</location>
        <topology evidence="1">Multi-pass membrane protein</topology>
    </subcellularLocation>
</comment>
<dbReference type="GO" id="GO:0015648">
    <property type="term" value="F:lipid-linked peptidoglycan transporter activity"/>
    <property type="evidence" value="ECO:0007669"/>
    <property type="project" value="TreeGrafter"/>
</dbReference>